<organism evidence="2 3">
    <name type="scientific">Virgisporangium aurantiacum</name>
    <dbReference type="NCBI Taxonomy" id="175570"/>
    <lineage>
        <taxon>Bacteria</taxon>
        <taxon>Bacillati</taxon>
        <taxon>Actinomycetota</taxon>
        <taxon>Actinomycetes</taxon>
        <taxon>Micromonosporales</taxon>
        <taxon>Micromonosporaceae</taxon>
        <taxon>Virgisporangium</taxon>
    </lineage>
</organism>
<dbReference type="Proteomes" id="UP000612585">
    <property type="component" value="Unassembled WGS sequence"/>
</dbReference>
<sequence>MPCSVKPPILTRRGVLAAGAAGAVTTLVGCGADKPRPRTGGKVDTVTYVTGFNITGQDSFIFVAIEQGWFREASIEVKVVAGAGTQKNLTALTSGAAQFAVIDVTGGIIETMQGSRPKFKLFAALYQQSVSCIVAFPGTNIRQPTDLAGKTIGGTQGGVNVSLFPGYARNAGLDASAVKWQWLEPAGVRPAFLAGKVDASTEIVIGLPAVEAAARQAGRLGPGQSLTVLPYSDVLRDLFGNALGATDKLVADNPELVICFRDAALRGMAWTIDHPAEAGQIMAKHNKAYKPDVAEAEVRQTISYVRGGEERIGFIDKTRMTRSIALIQGLGLVQPGVTAEQIVDFNLAPGR</sequence>
<keyword evidence="3" id="KW-1185">Reference proteome</keyword>
<dbReference type="InterPro" id="IPR027939">
    <property type="entry name" value="NMT1/THI5"/>
</dbReference>
<evidence type="ECO:0000259" key="1">
    <source>
        <dbReference type="Pfam" id="PF09084"/>
    </source>
</evidence>
<dbReference type="PROSITE" id="PS51257">
    <property type="entry name" value="PROKAR_LIPOPROTEIN"/>
    <property type="match status" value="1"/>
</dbReference>
<dbReference type="GO" id="GO:0009228">
    <property type="term" value="P:thiamine biosynthetic process"/>
    <property type="evidence" value="ECO:0007669"/>
    <property type="project" value="InterPro"/>
</dbReference>
<dbReference type="SUPFAM" id="SSF53850">
    <property type="entry name" value="Periplasmic binding protein-like II"/>
    <property type="match status" value="1"/>
</dbReference>
<dbReference type="AlphaFoldDB" id="A0A8J4E8U0"/>
<accession>A0A8J4E8U0</accession>
<feature type="domain" description="SsuA/THI5-like" evidence="1">
    <location>
        <begin position="60"/>
        <end position="278"/>
    </location>
</feature>
<name>A0A8J4E8U0_9ACTN</name>
<protein>
    <recommendedName>
        <fullName evidence="1">SsuA/THI5-like domain-containing protein</fullName>
    </recommendedName>
</protein>
<reference evidence="2" key="1">
    <citation type="submission" date="2021-01" db="EMBL/GenBank/DDBJ databases">
        <title>Whole genome shotgun sequence of Virgisporangium aurantiacum NBRC 16421.</title>
        <authorList>
            <person name="Komaki H."/>
            <person name="Tamura T."/>
        </authorList>
    </citation>
    <scope>NUCLEOTIDE SEQUENCE</scope>
    <source>
        <strain evidence="2">NBRC 16421</strain>
    </source>
</reference>
<dbReference type="InterPro" id="IPR015168">
    <property type="entry name" value="SsuA/THI5"/>
</dbReference>
<gene>
    <name evidence="2" type="ORF">Vau01_106180</name>
</gene>
<dbReference type="PANTHER" id="PTHR31528:SF15">
    <property type="entry name" value="RIBOFLAVIN-BINDING PROTEIN RIBY"/>
    <property type="match status" value="1"/>
</dbReference>
<dbReference type="Pfam" id="PF09084">
    <property type="entry name" value="NMT1"/>
    <property type="match status" value="1"/>
</dbReference>
<dbReference type="Gene3D" id="3.40.190.10">
    <property type="entry name" value="Periplasmic binding protein-like II"/>
    <property type="match status" value="2"/>
</dbReference>
<evidence type="ECO:0000313" key="3">
    <source>
        <dbReference type="Proteomes" id="UP000612585"/>
    </source>
</evidence>
<evidence type="ECO:0000313" key="2">
    <source>
        <dbReference type="EMBL" id="GIJ63102.1"/>
    </source>
</evidence>
<comment type="caution">
    <text evidence="2">The sequence shown here is derived from an EMBL/GenBank/DDBJ whole genome shotgun (WGS) entry which is preliminary data.</text>
</comment>
<proteinExistence type="predicted"/>
<dbReference type="PANTHER" id="PTHR31528">
    <property type="entry name" value="4-AMINO-5-HYDROXYMETHYL-2-METHYLPYRIMIDINE PHOSPHATE SYNTHASE THI11-RELATED"/>
    <property type="match status" value="1"/>
</dbReference>
<dbReference type="EMBL" id="BOPG01000088">
    <property type="protein sequence ID" value="GIJ63102.1"/>
    <property type="molecule type" value="Genomic_DNA"/>
</dbReference>